<evidence type="ECO:0000313" key="1">
    <source>
        <dbReference type="EMBL" id="TWU07486.1"/>
    </source>
</evidence>
<protein>
    <submittedName>
        <fullName evidence="1">Uncharacterized protein</fullName>
    </submittedName>
</protein>
<reference evidence="1 2" key="1">
    <citation type="submission" date="2019-02" db="EMBL/GenBank/DDBJ databases">
        <title>Deep-cultivation of Planctomycetes and their phenomic and genomic characterization uncovers novel biology.</title>
        <authorList>
            <person name="Wiegand S."/>
            <person name="Jogler M."/>
            <person name="Boedeker C."/>
            <person name="Pinto D."/>
            <person name="Vollmers J."/>
            <person name="Rivas-Marin E."/>
            <person name="Kohn T."/>
            <person name="Peeters S.H."/>
            <person name="Heuer A."/>
            <person name="Rast P."/>
            <person name="Oberbeckmann S."/>
            <person name="Bunk B."/>
            <person name="Jeske O."/>
            <person name="Meyerdierks A."/>
            <person name="Storesund J.E."/>
            <person name="Kallscheuer N."/>
            <person name="Luecker S."/>
            <person name="Lage O.M."/>
            <person name="Pohl T."/>
            <person name="Merkel B.J."/>
            <person name="Hornburger P."/>
            <person name="Mueller R.-W."/>
            <person name="Bruemmer F."/>
            <person name="Labrenz M."/>
            <person name="Spormann A.M."/>
            <person name="Op Den Camp H."/>
            <person name="Overmann J."/>
            <person name="Amann R."/>
            <person name="Jetten M.S.M."/>
            <person name="Mascher T."/>
            <person name="Medema M.H."/>
            <person name="Devos D.P."/>
            <person name="Kaster A.-K."/>
            <person name="Ovreas L."/>
            <person name="Rohde M."/>
            <person name="Galperin M.Y."/>
            <person name="Jogler C."/>
        </authorList>
    </citation>
    <scope>NUCLEOTIDE SEQUENCE [LARGE SCALE GENOMIC DNA]</scope>
    <source>
        <strain evidence="1 2">Pla52n</strain>
    </source>
</reference>
<keyword evidence="2" id="KW-1185">Reference proteome</keyword>
<dbReference type="EMBL" id="SJPN01000001">
    <property type="protein sequence ID" value="TWU07486.1"/>
    <property type="molecule type" value="Genomic_DNA"/>
</dbReference>
<gene>
    <name evidence="1" type="ORF">Pla52n_00590</name>
</gene>
<proteinExistence type="predicted"/>
<sequence length="64" mass="7062">MLVKLSTEEIVRSLEALSKASEPTVTPPRDRQADLNTLAQAIRADASENTLHYLLRSNTSHDGE</sequence>
<evidence type="ECO:0000313" key="2">
    <source>
        <dbReference type="Proteomes" id="UP000320176"/>
    </source>
</evidence>
<name>A0A5C6B8A9_9BACT</name>
<comment type="caution">
    <text evidence="1">The sequence shown here is derived from an EMBL/GenBank/DDBJ whole genome shotgun (WGS) entry which is preliminary data.</text>
</comment>
<dbReference type="AlphaFoldDB" id="A0A5C6B8A9"/>
<accession>A0A5C6B8A9</accession>
<dbReference type="RefSeq" id="WP_146517704.1">
    <property type="nucleotide sequence ID" value="NZ_CP151726.1"/>
</dbReference>
<dbReference type="OrthoDB" id="289404at2"/>
<dbReference type="Proteomes" id="UP000320176">
    <property type="component" value="Unassembled WGS sequence"/>
</dbReference>
<organism evidence="1 2">
    <name type="scientific">Stieleria varia</name>
    <dbReference type="NCBI Taxonomy" id="2528005"/>
    <lineage>
        <taxon>Bacteria</taxon>
        <taxon>Pseudomonadati</taxon>
        <taxon>Planctomycetota</taxon>
        <taxon>Planctomycetia</taxon>
        <taxon>Pirellulales</taxon>
        <taxon>Pirellulaceae</taxon>
        <taxon>Stieleria</taxon>
    </lineage>
</organism>